<dbReference type="STRING" id="333673.A0A3M0KG16"/>
<reference evidence="1 2" key="1">
    <citation type="submission" date="2018-07" db="EMBL/GenBank/DDBJ databases">
        <title>A high quality draft genome assembly of the barn swallow (H. rustica rustica).</title>
        <authorList>
            <person name="Formenti G."/>
            <person name="Chiara M."/>
            <person name="Poveda L."/>
            <person name="Francoijs K.-J."/>
            <person name="Bonisoli-Alquati A."/>
            <person name="Canova L."/>
            <person name="Gianfranceschi L."/>
            <person name="Horner D.S."/>
            <person name="Saino N."/>
        </authorList>
    </citation>
    <scope>NUCLEOTIDE SEQUENCE [LARGE SCALE GENOMIC DNA]</scope>
    <source>
        <strain evidence="1">Chelidonia</strain>
        <tissue evidence="1">Blood</tissue>
    </source>
</reference>
<evidence type="ECO:0000313" key="2">
    <source>
        <dbReference type="Proteomes" id="UP000269221"/>
    </source>
</evidence>
<dbReference type="AlphaFoldDB" id="A0A3M0KG16"/>
<gene>
    <name evidence="1" type="ORF">DUI87_11288</name>
</gene>
<keyword evidence="2" id="KW-1185">Reference proteome</keyword>
<protein>
    <submittedName>
        <fullName evidence="1">Uncharacterized protein</fullName>
    </submittedName>
</protein>
<accession>A0A3M0KG16</accession>
<proteinExistence type="predicted"/>
<name>A0A3M0KG16_HIRRU</name>
<dbReference type="PANTHER" id="PTHR33332">
    <property type="entry name" value="REVERSE TRANSCRIPTASE DOMAIN-CONTAINING PROTEIN"/>
    <property type="match status" value="1"/>
</dbReference>
<dbReference type="Proteomes" id="UP000269221">
    <property type="component" value="Unassembled WGS sequence"/>
</dbReference>
<organism evidence="1 2">
    <name type="scientific">Hirundo rustica rustica</name>
    <dbReference type="NCBI Taxonomy" id="333673"/>
    <lineage>
        <taxon>Eukaryota</taxon>
        <taxon>Metazoa</taxon>
        <taxon>Chordata</taxon>
        <taxon>Craniata</taxon>
        <taxon>Vertebrata</taxon>
        <taxon>Euteleostomi</taxon>
        <taxon>Archelosauria</taxon>
        <taxon>Archosauria</taxon>
        <taxon>Dinosauria</taxon>
        <taxon>Saurischia</taxon>
        <taxon>Theropoda</taxon>
        <taxon>Coelurosauria</taxon>
        <taxon>Aves</taxon>
        <taxon>Neognathae</taxon>
        <taxon>Neoaves</taxon>
        <taxon>Telluraves</taxon>
        <taxon>Australaves</taxon>
        <taxon>Passeriformes</taxon>
        <taxon>Sylvioidea</taxon>
        <taxon>Hirundinidae</taxon>
        <taxon>Hirundo</taxon>
    </lineage>
</organism>
<sequence length="205" mass="23113">MRFYMNTGALGTQGEASQVKSRPQLEMLRGILLKLHPRYVSPYTSCQLMQPLSHLYLSVTEFQGSEFAEDTQLGGAADTPEGCTIQPQWARLEKGVRKKLMESNKDKRPSVLHLGRNNPRHQQWVGTDMLESSSGEKHLEVLRDNKVSMSQQCPCGQGGQRDPEVYGQSVAGRSREVILPLYSAQVRPHLECCVQFWAPQQQETI</sequence>
<evidence type="ECO:0000313" key="1">
    <source>
        <dbReference type="EMBL" id="RMC12153.1"/>
    </source>
</evidence>
<comment type="caution">
    <text evidence="1">The sequence shown here is derived from an EMBL/GenBank/DDBJ whole genome shotgun (WGS) entry which is preliminary data.</text>
</comment>
<dbReference type="EMBL" id="QRBI01000107">
    <property type="protein sequence ID" value="RMC12153.1"/>
    <property type="molecule type" value="Genomic_DNA"/>
</dbReference>